<dbReference type="InterPro" id="IPR004843">
    <property type="entry name" value="Calcineurin-like_PHP"/>
</dbReference>
<evidence type="ECO:0000259" key="3">
    <source>
        <dbReference type="Pfam" id="PF00149"/>
    </source>
</evidence>
<evidence type="ECO:0000256" key="2">
    <source>
        <dbReference type="RuleBase" id="RU362119"/>
    </source>
</evidence>
<name>A0ABX1Z088_9BACL</name>
<proteinExistence type="inferred from homology"/>
<accession>A0ABX1Z088</accession>
<dbReference type="EMBL" id="WHOC01000028">
    <property type="protein sequence ID" value="NOU85325.1"/>
    <property type="molecule type" value="Genomic_DNA"/>
</dbReference>
<organism evidence="5 6">
    <name type="scientific">Paenibacillus germinis</name>
    <dbReference type="NCBI Taxonomy" id="2654979"/>
    <lineage>
        <taxon>Bacteria</taxon>
        <taxon>Bacillati</taxon>
        <taxon>Bacillota</taxon>
        <taxon>Bacilli</taxon>
        <taxon>Bacillales</taxon>
        <taxon>Paenibacillaceae</taxon>
        <taxon>Paenibacillus</taxon>
    </lineage>
</organism>
<feature type="domain" description="Calcineurin-like phosphoesterase" evidence="3">
    <location>
        <begin position="75"/>
        <end position="333"/>
    </location>
</feature>
<keyword evidence="2" id="KW-0378">Hydrolase</keyword>
<dbReference type="PANTHER" id="PTHR11575:SF24">
    <property type="entry name" value="5'-NUCLEOTIDASE"/>
    <property type="match status" value="1"/>
</dbReference>
<evidence type="ECO:0000259" key="4">
    <source>
        <dbReference type="Pfam" id="PF02872"/>
    </source>
</evidence>
<sequence>MFVKMLNKQYQKKSVIQEEAMEVKETINRLCKFSLFALLIGSLLISVVSSKAIAQDQTTNTGIESEKTDLVDLQLLGITDFHGYLQAYNDKSNSQIWSPQGQLTVGGAVYNATHLKQLKAGHDNSIVLSVGDNFSGWPFEVTAYRDEPTVEFLNAIGVEFSAVGNHELDDSKDFLVKHMKDGKCFGKRDVDSCFTDSTGEMFHGSDFPYISANVRDAHSGKLITKPYMIKQISDGHGGTIPVGFIGLTVTDTVSGTTSFQEGDLVMDPLVESANRYAKELQDQGVQAIVAVVHEGGTAGGYFQGCSNPKGPAIDFAREASAAIDVIFTGHWHASFNCSIDDPNGNPRPVIEGANHGKLISEINVSIDRVSKDIVRSRTISINHPVTRDVPADPEIAQMVSYWVERGKERYAEPVAEITGDLTRSRNGNGESTLADLVADAHYATGKKASQPADFALTAISPLQGDLLYAKGTNAADQNGRVLFGEMWYAHGYGNPVVVVTMTGRQIEQILEEQWRMKPDGTEGFYPLAVSYNVHYSFDRSKPMGQRVEPENIKVKGKSLDPDKSYRVAALAYLIRGNDGYPTFKGYANPVRVESDHWAFFDYLKSQDIIQQPVLDRVTSIGQ</sequence>
<dbReference type="SUPFAM" id="SSF56300">
    <property type="entry name" value="Metallo-dependent phosphatases"/>
    <property type="match status" value="1"/>
</dbReference>
<keyword evidence="1" id="KW-0732">Signal</keyword>
<dbReference type="InterPro" id="IPR006179">
    <property type="entry name" value="5_nucleotidase/apyrase"/>
</dbReference>
<gene>
    <name evidence="5" type="ORF">GC102_05945</name>
</gene>
<evidence type="ECO:0000256" key="1">
    <source>
        <dbReference type="ARBA" id="ARBA00022729"/>
    </source>
</evidence>
<comment type="similarity">
    <text evidence="2">Belongs to the 5'-nucleotidase family.</text>
</comment>
<dbReference type="Pfam" id="PF02872">
    <property type="entry name" value="5_nucleotid_C"/>
    <property type="match status" value="1"/>
</dbReference>
<reference evidence="5 6" key="1">
    <citation type="submission" date="2019-10" db="EMBL/GenBank/DDBJ databases">
        <title>Description of Paenibacillus choica sp. nov.</title>
        <authorList>
            <person name="Carlier A."/>
            <person name="Qi S."/>
        </authorList>
    </citation>
    <scope>NUCLEOTIDE SEQUENCE [LARGE SCALE GENOMIC DNA]</scope>
    <source>
        <strain evidence="5 6">LMG 31460</strain>
    </source>
</reference>
<dbReference type="Gene3D" id="3.60.21.10">
    <property type="match status" value="1"/>
</dbReference>
<keyword evidence="6" id="KW-1185">Reference proteome</keyword>
<evidence type="ECO:0000313" key="5">
    <source>
        <dbReference type="EMBL" id="NOU85325.1"/>
    </source>
</evidence>
<feature type="domain" description="5'-Nucleotidase C-terminal" evidence="4">
    <location>
        <begin position="414"/>
        <end position="584"/>
    </location>
</feature>
<dbReference type="Pfam" id="PF00149">
    <property type="entry name" value="Metallophos"/>
    <property type="match status" value="1"/>
</dbReference>
<dbReference type="InterPro" id="IPR008334">
    <property type="entry name" value="5'-Nucleotdase_C"/>
</dbReference>
<keyword evidence="2" id="KW-0547">Nucleotide-binding</keyword>
<dbReference type="PANTHER" id="PTHR11575">
    <property type="entry name" value="5'-NUCLEOTIDASE-RELATED"/>
    <property type="match status" value="1"/>
</dbReference>
<comment type="caution">
    <text evidence="5">The sequence shown here is derived from an EMBL/GenBank/DDBJ whole genome shotgun (WGS) entry which is preliminary data.</text>
</comment>
<protein>
    <submittedName>
        <fullName evidence="5">Bifunctional metallophosphatase/5'-nucleotidase</fullName>
    </submittedName>
</protein>
<dbReference type="InterPro" id="IPR029052">
    <property type="entry name" value="Metallo-depent_PP-like"/>
</dbReference>
<dbReference type="SUPFAM" id="SSF55816">
    <property type="entry name" value="5'-nucleotidase (syn. UDP-sugar hydrolase), C-terminal domain"/>
    <property type="match status" value="1"/>
</dbReference>
<evidence type="ECO:0000313" key="6">
    <source>
        <dbReference type="Proteomes" id="UP000658690"/>
    </source>
</evidence>
<dbReference type="Proteomes" id="UP000658690">
    <property type="component" value="Unassembled WGS sequence"/>
</dbReference>
<dbReference type="InterPro" id="IPR036907">
    <property type="entry name" value="5'-Nucleotdase_C_sf"/>
</dbReference>
<dbReference type="PRINTS" id="PR01607">
    <property type="entry name" value="APYRASEFAMLY"/>
</dbReference>
<dbReference type="Gene3D" id="3.90.780.10">
    <property type="entry name" value="5'-Nucleotidase, C-terminal domain"/>
    <property type="match status" value="1"/>
</dbReference>